<evidence type="ECO:0000256" key="1">
    <source>
        <dbReference type="SAM" id="MobiDB-lite"/>
    </source>
</evidence>
<evidence type="ECO:0000256" key="2">
    <source>
        <dbReference type="SAM" id="Phobius"/>
    </source>
</evidence>
<evidence type="ECO:0000313" key="3">
    <source>
        <dbReference type="EMBL" id="MYD89892.1"/>
    </source>
</evidence>
<organism evidence="3">
    <name type="scientific">Caldilineaceae bacterium SB0662_bin_9</name>
    <dbReference type="NCBI Taxonomy" id="2605258"/>
    <lineage>
        <taxon>Bacteria</taxon>
        <taxon>Bacillati</taxon>
        <taxon>Chloroflexota</taxon>
        <taxon>Caldilineae</taxon>
        <taxon>Caldilineales</taxon>
        <taxon>Caldilineaceae</taxon>
    </lineage>
</organism>
<feature type="region of interest" description="Disordered" evidence="1">
    <location>
        <begin position="1"/>
        <end position="34"/>
    </location>
</feature>
<keyword evidence="2" id="KW-0472">Membrane</keyword>
<gene>
    <name evidence="3" type="ORF">F4Y08_06070</name>
</gene>
<sequence length="93" mass="10193">MSKRKRQRSRGRQRGQAAGSRPNRVARQLPRQEVPPVREVAVPVAASPAKSPVASATAAWKEQYGYVGRDLKLMSVTSAVLFAAIVVASFYLR</sequence>
<proteinExistence type="predicted"/>
<dbReference type="AlphaFoldDB" id="A0A6B1DT87"/>
<protein>
    <submittedName>
        <fullName evidence="3">Uncharacterized protein</fullName>
    </submittedName>
</protein>
<name>A0A6B1DT87_9CHLR</name>
<keyword evidence="2" id="KW-0812">Transmembrane</keyword>
<keyword evidence="2" id="KW-1133">Transmembrane helix</keyword>
<comment type="caution">
    <text evidence="3">The sequence shown here is derived from an EMBL/GenBank/DDBJ whole genome shotgun (WGS) entry which is preliminary data.</text>
</comment>
<reference evidence="3" key="1">
    <citation type="submission" date="2019-09" db="EMBL/GenBank/DDBJ databases">
        <title>Characterisation of the sponge microbiome using genome-centric metagenomics.</title>
        <authorList>
            <person name="Engelberts J.P."/>
            <person name="Robbins S.J."/>
            <person name="De Goeij J.M."/>
            <person name="Aranda M."/>
            <person name="Bell S.C."/>
            <person name="Webster N.S."/>
        </authorList>
    </citation>
    <scope>NUCLEOTIDE SEQUENCE</scope>
    <source>
        <strain evidence="3">SB0662_bin_9</strain>
    </source>
</reference>
<feature type="compositionally biased region" description="Basic residues" evidence="1">
    <location>
        <begin position="1"/>
        <end position="13"/>
    </location>
</feature>
<dbReference type="EMBL" id="VXPY01000037">
    <property type="protein sequence ID" value="MYD89892.1"/>
    <property type="molecule type" value="Genomic_DNA"/>
</dbReference>
<feature type="transmembrane region" description="Helical" evidence="2">
    <location>
        <begin position="71"/>
        <end position="92"/>
    </location>
</feature>
<accession>A0A6B1DT87</accession>